<evidence type="ECO:0000313" key="3">
    <source>
        <dbReference type="Proteomes" id="UP001456524"/>
    </source>
</evidence>
<feature type="compositionally biased region" description="Acidic residues" evidence="1">
    <location>
        <begin position="208"/>
        <end position="225"/>
    </location>
</feature>
<proteinExistence type="predicted"/>
<feature type="compositionally biased region" description="Low complexity" evidence="1">
    <location>
        <begin position="41"/>
        <end position="53"/>
    </location>
</feature>
<gene>
    <name evidence="2" type="ORF">IWX90DRAFT_487353</name>
</gene>
<dbReference type="PANTHER" id="PTHR28527">
    <property type="entry name" value="MATING-TYPE SWITCHING PROTEIN SWI2-RELATED"/>
    <property type="match status" value="1"/>
</dbReference>
<dbReference type="Gene3D" id="6.10.140.1020">
    <property type="match status" value="1"/>
</dbReference>
<sequence>MSTPLAKRRRLDDSQSVLRKPFRSPFKTPVRPTSKPDEDLASQSSIARASASQGNTANTSPMPSPAPPDSTKPSISTGRTVASKSTPSALTRSVVSPIAARKLASDDPLAQELRAEEQKQRKIARQIANVKSEVDTFEQALAISTSTKDQELEELIQKWREASRAAAEEVFGTVRDRVNKMGGVGAWREREQRQQEWKQGFDAAEQGPDLDDTDDDDEDDDDELTPEEKEAKRIAKEQRAEARAEARKEREWREEELEREKSELKAQQPKVMDEGANDDVRRSKHDTSFTMEMMLNTLNIDPEIIGWDKQSQRWFG</sequence>
<dbReference type="PANTHER" id="PTHR28527:SF1">
    <property type="entry name" value="SWI5-DEPENDENT RECOMBINATION DNA REPAIR PROTEIN 1"/>
    <property type="match status" value="1"/>
</dbReference>
<feature type="region of interest" description="Disordered" evidence="1">
    <location>
        <begin position="184"/>
        <end position="283"/>
    </location>
</feature>
<reference evidence="2 3" key="1">
    <citation type="journal article" date="2022" name="G3 (Bethesda)">
        <title>Enemy or ally: a genomic approach to elucidate the lifestyle of Phyllosticta citrichinaensis.</title>
        <authorList>
            <person name="Buijs V.A."/>
            <person name="Groenewald J.Z."/>
            <person name="Haridas S."/>
            <person name="LaButti K.M."/>
            <person name="Lipzen A."/>
            <person name="Martin F.M."/>
            <person name="Barry K."/>
            <person name="Grigoriev I.V."/>
            <person name="Crous P.W."/>
            <person name="Seidl M.F."/>
        </authorList>
    </citation>
    <scope>NUCLEOTIDE SEQUENCE [LARGE SCALE GENOMIC DNA]</scope>
    <source>
        <strain evidence="2 3">CBS 129764</strain>
    </source>
</reference>
<feature type="compositionally biased region" description="Polar residues" evidence="1">
    <location>
        <begin position="71"/>
        <end position="94"/>
    </location>
</feature>
<evidence type="ECO:0000313" key="2">
    <source>
        <dbReference type="EMBL" id="KAK8164049.1"/>
    </source>
</evidence>
<dbReference type="Proteomes" id="UP001456524">
    <property type="component" value="Unassembled WGS sequence"/>
</dbReference>
<keyword evidence="3" id="KW-1185">Reference proteome</keyword>
<name>A0ABR1XQX4_9PEZI</name>
<accession>A0ABR1XQX4</accession>
<evidence type="ECO:0000256" key="1">
    <source>
        <dbReference type="SAM" id="MobiDB-lite"/>
    </source>
</evidence>
<feature type="compositionally biased region" description="Basic and acidic residues" evidence="1">
    <location>
        <begin position="187"/>
        <end position="196"/>
    </location>
</feature>
<protein>
    <recommendedName>
        <fullName evidence="4">Swi5-dependent recombination DNA repair protein 1</fullName>
    </recommendedName>
</protein>
<evidence type="ECO:0008006" key="4">
    <source>
        <dbReference type="Google" id="ProtNLM"/>
    </source>
</evidence>
<feature type="compositionally biased region" description="Basic and acidic residues" evidence="1">
    <location>
        <begin position="226"/>
        <end position="264"/>
    </location>
</feature>
<organism evidence="2 3">
    <name type="scientific">Phyllosticta citrichinensis</name>
    <dbReference type="NCBI Taxonomy" id="1130410"/>
    <lineage>
        <taxon>Eukaryota</taxon>
        <taxon>Fungi</taxon>
        <taxon>Dikarya</taxon>
        <taxon>Ascomycota</taxon>
        <taxon>Pezizomycotina</taxon>
        <taxon>Dothideomycetes</taxon>
        <taxon>Dothideomycetes incertae sedis</taxon>
        <taxon>Botryosphaeriales</taxon>
        <taxon>Phyllostictaceae</taxon>
        <taxon>Phyllosticta</taxon>
    </lineage>
</organism>
<feature type="region of interest" description="Disordered" evidence="1">
    <location>
        <begin position="1"/>
        <end position="95"/>
    </location>
</feature>
<dbReference type="EMBL" id="JBBWUH010000006">
    <property type="protein sequence ID" value="KAK8164049.1"/>
    <property type="molecule type" value="Genomic_DNA"/>
</dbReference>
<comment type="caution">
    <text evidence="2">The sequence shown here is derived from an EMBL/GenBank/DDBJ whole genome shotgun (WGS) entry which is preliminary data.</text>
</comment>